<proteinExistence type="predicted"/>
<sequence length="158" mass="16753">MVTFITIHVTLGTLTAPSSSPPPPLAVAFLSSLVISIRTPPDGIGEAIDPHLELIILVLEPPPVLDEVLVLLELGRVTLLGEVAVEVPGLDVVLPAERDPHLGEHHCLRHGLEREEAAAVFGDVAGELLDGVIGGENGVGCHKGSRTCLRGRRGRWRV</sequence>
<organism evidence="1">
    <name type="scientific">Nymphaea colorata</name>
    <name type="common">pocket water lily</name>
    <dbReference type="NCBI Taxonomy" id="210225"/>
    <lineage>
        <taxon>Eukaryota</taxon>
        <taxon>Viridiplantae</taxon>
        <taxon>Streptophyta</taxon>
        <taxon>Embryophyta</taxon>
        <taxon>Tracheophyta</taxon>
        <taxon>Spermatophyta</taxon>
        <taxon>Magnoliopsida</taxon>
        <taxon>Nymphaeales</taxon>
        <taxon>Nymphaeaceae</taxon>
        <taxon>Nymphaea</taxon>
    </lineage>
</organism>
<dbReference type="Gramene" id="NC12G0186430.1">
    <property type="protein sequence ID" value="NC12G0186430.1:cds"/>
    <property type="gene ID" value="NC12G0186430"/>
</dbReference>
<dbReference type="AlphaFoldDB" id="A0A5K0YTX4"/>
<dbReference type="EMBL" id="LR721777">
    <property type="protein sequence ID" value="VVV80920.1"/>
    <property type="molecule type" value="Genomic_DNA"/>
</dbReference>
<gene>
    <name evidence="1" type="ORF">NYM_LOCUS8527</name>
</gene>
<accession>A0A5K0YTX4</accession>
<name>A0A5K0YTX4_9MAGN</name>
<protein>
    <submittedName>
        <fullName evidence="1">Uncharacterized protein</fullName>
    </submittedName>
</protein>
<evidence type="ECO:0000313" key="1">
    <source>
        <dbReference type="EMBL" id="VVV80920.1"/>
    </source>
</evidence>
<reference evidence="1" key="1">
    <citation type="submission" date="2019-09" db="EMBL/GenBank/DDBJ databases">
        <authorList>
            <person name="Zhang L."/>
        </authorList>
    </citation>
    <scope>NUCLEOTIDE SEQUENCE</scope>
</reference>